<accession>A0A0C3M924</accession>
<dbReference type="AlphaFoldDB" id="A0A0C3M924"/>
<organism evidence="1 2">
    <name type="scientific">Sanguibacteroides justesenii</name>
    <dbReference type="NCBI Taxonomy" id="1547597"/>
    <lineage>
        <taxon>Bacteria</taxon>
        <taxon>Pseudomonadati</taxon>
        <taxon>Bacteroidota</taxon>
        <taxon>Bacteroidia</taxon>
        <taxon>Bacteroidales</taxon>
        <taxon>Porphyromonadaceae</taxon>
        <taxon>Sanguibacteroides</taxon>
    </lineage>
</organism>
<sequence length="617" mass="72164">MQKSLHQEMQDLIFRNFPQIYLRADTLNIKRVLARRPWYEPELRQLTFIETPLAFDSDWQNWKGGNNRLQPDLVLLPEYGVGLNFLYRSPQVRRRNRWDDEFIDNSLVRTLFLQNLSSPYLNIPASNPFLRVIMKPKGRFGENRLKSPSNPYYLYPLFAEPESSVYSFDYPLIDIALKTILREKKELLSGEQSYDKPRTQKFSAVPFSNKRDKSVPRSYLQGYTIEEVIQNRELPEEILRAIFYVKCEELLNRMTTCSRQTVFSFLTDFYSRHRQEVPFEILVKEAREKLNIDMEKIVREWSTYRHDAHFRLKDLSGIRYCTNKRLLFRFKLFNDGESPGIVTIQSGENYDDFKTLSLAPGEAKAIEFIEEYRYNPYSCVINLGNSSHLPDKYTVKTSQEIDLPGPETAFFIHDIDTVEFVRPNDEIIVDNEDPGFRLIEPKLTVLQSLWNNDQLSGNRWNRFINEQSFGDPVRSYHSKQGSNGETKAEWSVNLPEAGKYEVMALVYHNQCYAVWDSLGDYTIPPGRIKESLKFHYTISHGPHETAVEMETINYTPSGSAGSDRIYTDISSRWKYFYVGWESLGVYEFPEGKATVVLDDRGEPEDTIIADAVKWVKM</sequence>
<protein>
    <recommendedName>
        <fullName evidence="3">Xanthan lyase</fullName>
    </recommendedName>
</protein>
<evidence type="ECO:0000313" key="1">
    <source>
        <dbReference type="EMBL" id="KIO42923.1"/>
    </source>
</evidence>
<reference evidence="1 2" key="1">
    <citation type="submission" date="2014-07" db="EMBL/GenBank/DDBJ databases">
        <title>Porphyromonadaceae bacterium OUH 308042 = ATCC BAA-2681 = DSM 28342 draft genome.</title>
        <authorList>
            <person name="Sydenham T.V."/>
            <person name="Hasman H."/>
            <person name="Justensen U.S."/>
        </authorList>
    </citation>
    <scope>NUCLEOTIDE SEQUENCE [LARGE SCALE GENOMIC DNA]</scope>
    <source>
        <strain evidence="1 2">OUH 308042</strain>
    </source>
</reference>
<proteinExistence type="predicted"/>
<gene>
    <name evidence="1" type="ORF">BA92_13765</name>
</gene>
<comment type="caution">
    <text evidence="1">The sequence shown here is derived from an EMBL/GenBank/DDBJ whole genome shotgun (WGS) entry which is preliminary data.</text>
</comment>
<keyword evidence="2" id="KW-1185">Reference proteome</keyword>
<dbReference type="EMBL" id="JPIU01000049">
    <property type="protein sequence ID" value="KIO42923.1"/>
    <property type="molecule type" value="Genomic_DNA"/>
</dbReference>
<evidence type="ECO:0008006" key="3">
    <source>
        <dbReference type="Google" id="ProtNLM"/>
    </source>
</evidence>
<dbReference type="Proteomes" id="UP000031980">
    <property type="component" value="Unassembled WGS sequence"/>
</dbReference>
<dbReference type="RefSeq" id="WP_041505526.1">
    <property type="nucleotide sequence ID" value="NZ_JPIU01000049.1"/>
</dbReference>
<name>A0A0C3M924_9PORP</name>
<evidence type="ECO:0000313" key="2">
    <source>
        <dbReference type="Proteomes" id="UP000031980"/>
    </source>
</evidence>